<accession>A0ABS3TIQ5</accession>
<dbReference type="EMBL" id="JAGETX010000098">
    <property type="protein sequence ID" value="MBO3273550.1"/>
    <property type="molecule type" value="Genomic_DNA"/>
</dbReference>
<keyword evidence="3" id="KW-1185">Reference proteome</keyword>
<proteinExistence type="predicted"/>
<dbReference type="InterPro" id="IPR045523">
    <property type="entry name" value="GASH"/>
</dbReference>
<dbReference type="RefSeq" id="WP_208309644.1">
    <property type="nucleotide sequence ID" value="NZ_JAGETX010000098.1"/>
</dbReference>
<feature type="domain" description="GTPase-associated system helical" evidence="1">
    <location>
        <begin position="26"/>
        <end position="233"/>
    </location>
</feature>
<reference evidence="2 3" key="1">
    <citation type="submission" date="2021-03" db="EMBL/GenBank/DDBJ databases">
        <authorList>
            <person name="Kim M.K."/>
        </authorList>
    </citation>
    <scope>NUCLEOTIDE SEQUENCE [LARGE SCALE GENOMIC DNA]</scope>
    <source>
        <strain evidence="2 3">BT507</strain>
    </source>
</reference>
<dbReference type="Proteomes" id="UP000670527">
    <property type="component" value="Unassembled WGS sequence"/>
</dbReference>
<evidence type="ECO:0000259" key="1">
    <source>
        <dbReference type="Pfam" id="PF19994"/>
    </source>
</evidence>
<comment type="caution">
    <text evidence="2">The sequence shown here is derived from an EMBL/GenBank/DDBJ whole genome shotgun (WGS) entry which is preliminary data.</text>
</comment>
<evidence type="ECO:0000313" key="2">
    <source>
        <dbReference type="EMBL" id="MBO3273550.1"/>
    </source>
</evidence>
<gene>
    <name evidence="2" type="ORF">J4D97_23115</name>
</gene>
<protein>
    <recommendedName>
        <fullName evidence="1">GTPase-associated system helical domain-containing protein</fullName>
    </recommendedName>
</protein>
<dbReference type="Pfam" id="PF19994">
    <property type="entry name" value="GASH"/>
    <property type="match status" value="1"/>
</dbReference>
<sequence>TFLEEAGVLFNQGSVGNWGVDNLNIKLTAPEVPKSALPVVNPVNKDYIIKHLKRSVSGGDDGDGNTHAVGTYLDRYSNNQDLIASTGWATSFSTIAGTTIKAVADAIASGVDKSLAEAVSIKTLDEFSKEIIRYLEEGSKSIASQTASHNLRGQLLWLKESLYSTSQNTSYRKLPLPSLGSILAYDAAQLIPPIYPVSVDYFLRETLREVTVDTESLLTFAELLPELATNATLQEVLPQTT</sequence>
<feature type="non-terminal residue" evidence="2">
    <location>
        <position position="241"/>
    </location>
</feature>
<name>A0ABS3TIQ5_9BACT</name>
<evidence type="ECO:0000313" key="3">
    <source>
        <dbReference type="Proteomes" id="UP000670527"/>
    </source>
</evidence>
<feature type="non-terminal residue" evidence="2">
    <location>
        <position position="1"/>
    </location>
</feature>
<organism evidence="2 3">
    <name type="scientific">Hymenobacter defluvii</name>
    <dbReference type="NCBI Taxonomy" id="2054411"/>
    <lineage>
        <taxon>Bacteria</taxon>
        <taxon>Pseudomonadati</taxon>
        <taxon>Bacteroidota</taxon>
        <taxon>Cytophagia</taxon>
        <taxon>Cytophagales</taxon>
        <taxon>Hymenobacteraceae</taxon>
        <taxon>Hymenobacter</taxon>
    </lineage>
</organism>